<dbReference type="AlphaFoldDB" id="A0A014NLI9"/>
<protein>
    <submittedName>
        <fullName evidence="1">Uncharacterized protein</fullName>
    </submittedName>
</protein>
<comment type="caution">
    <text evidence="1">The sequence shown here is derived from an EMBL/GenBank/DDBJ whole genome shotgun (WGS) entry which is preliminary data.</text>
</comment>
<evidence type="ECO:0000313" key="2">
    <source>
        <dbReference type="Proteomes" id="UP000019918"/>
    </source>
</evidence>
<dbReference type="Proteomes" id="UP000019918">
    <property type="component" value="Unassembled WGS sequence"/>
</dbReference>
<dbReference type="EMBL" id="JFHN01000056">
    <property type="protein sequence ID" value="EXU74650.1"/>
    <property type="molecule type" value="Genomic_DNA"/>
</dbReference>
<reference evidence="1 2" key="1">
    <citation type="submission" date="2014-02" db="EMBL/GenBank/DDBJ databases">
        <title>Draft genome of Erwinia mallotivora strain BT-MARDI, a papaya dieback pathogen.</title>
        <authorList>
            <person name="Redzuan R."/>
            <person name="Abu Bakar N."/>
            <person name="Badrun R."/>
            <person name="Mohd Raih M.F."/>
            <person name="Rozano L."/>
            <person name="Mat Amin N."/>
        </authorList>
    </citation>
    <scope>NUCLEOTIDE SEQUENCE [LARGE SCALE GENOMIC DNA]</scope>
    <source>
        <strain evidence="1 2">BT-MARDI</strain>
    </source>
</reference>
<gene>
    <name evidence="1" type="ORF">BG55_16180</name>
</gene>
<sequence length="61" mass="6879">MRTFALLTTTRKWLTALRPTFSLTLPADQPADSARLSESLLPTGLYGFETGYLLARARYEK</sequence>
<dbReference type="RefSeq" id="WP_034939158.1">
    <property type="nucleotide sequence ID" value="NZ_JFHN01000056.1"/>
</dbReference>
<organism evidence="1 2">
    <name type="scientific">Erwinia mallotivora</name>
    <dbReference type="NCBI Taxonomy" id="69222"/>
    <lineage>
        <taxon>Bacteria</taxon>
        <taxon>Pseudomonadati</taxon>
        <taxon>Pseudomonadota</taxon>
        <taxon>Gammaproteobacteria</taxon>
        <taxon>Enterobacterales</taxon>
        <taxon>Erwiniaceae</taxon>
        <taxon>Erwinia</taxon>
    </lineage>
</organism>
<name>A0A014NLI9_9GAMM</name>
<keyword evidence="2" id="KW-1185">Reference proteome</keyword>
<evidence type="ECO:0000313" key="1">
    <source>
        <dbReference type="EMBL" id="EXU74650.1"/>
    </source>
</evidence>
<accession>A0A014NLI9</accession>
<proteinExistence type="predicted"/>
<dbReference type="PATRIC" id="fig|69222.5.peg.3303"/>